<feature type="domain" description="DNA binding HTH" evidence="2">
    <location>
        <begin position="273"/>
        <end position="311"/>
    </location>
</feature>
<dbReference type="SUPFAM" id="SSF55781">
    <property type="entry name" value="GAF domain-like"/>
    <property type="match status" value="1"/>
</dbReference>
<dbReference type="STRING" id="564137.SAMN04488238_105134"/>
<gene>
    <name evidence="3" type="ORF">SAMN04488238_105134</name>
</gene>
<organism evidence="3 4">
    <name type="scientific">Roseicitreum antarcticum</name>
    <dbReference type="NCBI Taxonomy" id="564137"/>
    <lineage>
        <taxon>Bacteria</taxon>
        <taxon>Pseudomonadati</taxon>
        <taxon>Pseudomonadota</taxon>
        <taxon>Alphaproteobacteria</taxon>
        <taxon>Rhodobacterales</taxon>
        <taxon>Paracoccaceae</taxon>
        <taxon>Roseicitreum</taxon>
    </lineage>
</organism>
<name>A0A1H2YUZ8_9RHOB</name>
<dbReference type="Pfam" id="PF01590">
    <property type="entry name" value="GAF"/>
    <property type="match status" value="1"/>
</dbReference>
<dbReference type="OrthoDB" id="9805953at2"/>
<dbReference type="Proteomes" id="UP000198539">
    <property type="component" value="Unassembled WGS sequence"/>
</dbReference>
<evidence type="ECO:0000259" key="2">
    <source>
        <dbReference type="Pfam" id="PF02954"/>
    </source>
</evidence>
<dbReference type="AlphaFoldDB" id="A0A1H2YUZ8"/>
<dbReference type="InterPro" id="IPR029016">
    <property type="entry name" value="GAF-like_dom_sf"/>
</dbReference>
<evidence type="ECO:0000313" key="3">
    <source>
        <dbReference type="EMBL" id="SDX08568.1"/>
    </source>
</evidence>
<reference evidence="3 4" key="1">
    <citation type="submission" date="2016-10" db="EMBL/GenBank/DDBJ databases">
        <authorList>
            <person name="de Groot N.N."/>
        </authorList>
    </citation>
    <scope>NUCLEOTIDE SEQUENCE [LARGE SCALE GENOMIC DNA]</scope>
    <source>
        <strain evidence="3 4">CGMCC 1.8894</strain>
    </source>
</reference>
<dbReference type="InterPro" id="IPR009057">
    <property type="entry name" value="Homeodomain-like_sf"/>
</dbReference>
<dbReference type="InterPro" id="IPR002197">
    <property type="entry name" value="HTH_Fis"/>
</dbReference>
<dbReference type="PRINTS" id="PR01590">
    <property type="entry name" value="HTHFIS"/>
</dbReference>
<dbReference type="InterPro" id="IPR003018">
    <property type="entry name" value="GAF"/>
</dbReference>
<dbReference type="Gene3D" id="3.30.450.40">
    <property type="match status" value="1"/>
</dbReference>
<protein>
    <submittedName>
        <fullName evidence="3">Regulatory protein, Fis family</fullName>
    </submittedName>
</protein>
<feature type="domain" description="GAF" evidence="1">
    <location>
        <begin position="70"/>
        <end position="180"/>
    </location>
</feature>
<dbReference type="EMBL" id="FNOM01000005">
    <property type="protein sequence ID" value="SDX08568.1"/>
    <property type="molecule type" value="Genomic_DNA"/>
</dbReference>
<accession>A0A1H2YUZ8</accession>
<sequence>MPTETSLHLSRIEAAISGGMATRSPVAASWARSAGVHRLDPLTRLRDARVSARELAEATERLGALLPTAAPHLDRLFQIVGSLGACIVIADAQGIAVDRRGHPGDDRHFAESGLWTGAIWSEAQVGTNGIGTCLAEGRAVTIHRDQHFMASNIGLSCSSAPVHGPDGMLMAVIDVSTARHDLPDAVAGLIGNTVTEAAQRVEAELFHQHFPRARIVLLPGLDRVAGALLAVDADDLVIGATRAARLHLGMTGDLAARPRPLGDLMGCASHDRIEDGERAVLNRALARCDGNVSAAARALGVSRATLHRKLGRE</sequence>
<proteinExistence type="predicted"/>
<dbReference type="Gene3D" id="1.10.10.60">
    <property type="entry name" value="Homeodomain-like"/>
    <property type="match status" value="1"/>
</dbReference>
<dbReference type="RefSeq" id="WP_092888608.1">
    <property type="nucleotide sequence ID" value="NZ_CP061502.1"/>
</dbReference>
<evidence type="ECO:0000313" key="4">
    <source>
        <dbReference type="Proteomes" id="UP000198539"/>
    </source>
</evidence>
<evidence type="ECO:0000259" key="1">
    <source>
        <dbReference type="Pfam" id="PF01590"/>
    </source>
</evidence>
<dbReference type="SUPFAM" id="SSF46689">
    <property type="entry name" value="Homeodomain-like"/>
    <property type="match status" value="1"/>
</dbReference>
<dbReference type="GO" id="GO:0043565">
    <property type="term" value="F:sequence-specific DNA binding"/>
    <property type="evidence" value="ECO:0007669"/>
    <property type="project" value="InterPro"/>
</dbReference>
<dbReference type="Pfam" id="PF02954">
    <property type="entry name" value="HTH_8"/>
    <property type="match status" value="1"/>
</dbReference>
<keyword evidence="4" id="KW-1185">Reference proteome</keyword>